<dbReference type="EMBL" id="JEMU01000001">
    <property type="protein sequence ID" value="KAJ04741.1"/>
    <property type="molecule type" value="Genomic_DNA"/>
</dbReference>
<dbReference type="InterPro" id="IPR000297">
    <property type="entry name" value="PPIase_PpiC"/>
</dbReference>
<dbReference type="Gene3D" id="3.10.50.40">
    <property type="match status" value="1"/>
</dbReference>
<feature type="chain" id="PRO_5007752948" description="Parvulin-like PPIase" evidence="6">
    <location>
        <begin position="29"/>
        <end position="412"/>
    </location>
</feature>
<evidence type="ECO:0000256" key="4">
    <source>
        <dbReference type="ARBA" id="ARBA00031484"/>
    </source>
</evidence>
<dbReference type="PANTHER" id="PTHR47637:SF1">
    <property type="entry name" value="CHAPERONE SURA"/>
    <property type="match status" value="1"/>
</dbReference>
<evidence type="ECO:0000313" key="8">
    <source>
        <dbReference type="EMBL" id="KAJ04741.1"/>
    </source>
</evidence>
<dbReference type="Proteomes" id="UP000027337">
    <property type="component" value="Unassembled WGS sequence"/>
</dbReference>
<dbReference type="InterPro" id="IPR046357">
    <property type="entry name" value="PPIase_dom_sf"/>
</dbReference>
<feature type="signal peptide" evidence="6">
    <location>
        <begin position="1"/>
        <end position="28"/>
    </location>
</feature>
<evidence type="ECO:0000259" key="7">
    <source>
        <dbReference type="PROSITE" id="PS50198"/>
    </source>
</evidence>
<reference evidence="8 9" key="1">
    <citation type="journal article" date="2014" name="Genome Announc.">
        <title>Draft Genome Sequences of Two Isolates of the Roseobacter Group, Sulfitobacter sp. Strains 3SOLIMAR09 and 1FIGIMAR09, from Harbors of Mallorca Island (Mediterranean Sea).</title>
        <authorList>
            <person name="Mas-Llado M."/>
            <person name="Pina-Villalonga J.M."/>
            <person name="Brunet-Galmes I."/>
            <person name="Nogales B."/>
            <person name="Bosch R."/>
        </authorList>
    </citation>
    <scope>NUCLEOTIDE SEQUENCE [LARGE SCALE GENOMIC DNA]</scope>
    <source>
        <strain evidence="8 9">1FIGIMAR09</strain>
    </source>
</reference>
<dbReference type="RefSeq" id="WP_051583972.1">
    <property type="nucleotide sequence ID" value="NZ_JEMU01000001.1"/>
</dbReference>
<dbReference type="InterPro" id="IPR027304">
    <property type="entry name" value="Trigger_fact/SurA_dom_sf"/>
</dbReference>
<protein>
    <recommendedName>
        <fullName evidence="1">Parvulin-like PPIase</fullName>
    </recommendedName>
    <alternativeName>
        <fullName evidence="3">Peptidyl-prolyl cis-trans isomerase plp</fullName>
    </alternativeName>
    <alternativeName>
        <fullName evidence="4">Rotamase plp</fullName>
    </alternativeName>
</protein>
<dbReference type="STRING" id="83219.PM02_00555"/>
<evidence type="ECO:0000256" key="1">
    <source>
        <dbReference type="ARBA" id="ARBA00018370"/>
    </source>
</evidence>
<proteinExistence type="predicted"/>
<feature type="domain" description="PpiC" evidence="7">
    <location>
        <begin position="170"/>
        <end position="266"/>
    </location>
</feature>
<evidence type="ECO:0000256" key="3">
    <source>
        <dbReference type="ARBA" id="ARBA00030642"/>
    </source>
</evidence>
<evidence type="ECO:0000313" key="9">
    <source>
        <dbReference type="Proteomes" id="UP000027337"/>
    </source>
</evidence>
<evidence type="ECO:0000256" key="2">
    <source>
        <dbReference type="ARBA" id="ARBA00022729"/>
    </source>
</evidence>
<organism evidence="8 9">
    <name type="scientific">Sulfitobacter mediterraneus</name>
    <dbReference type="NCBI Taxonomy" id="83219"/>
    <lineage>
        <taxon>Bacteria</taxon>
        <taxon>Pseudomonadati</taxon>
        <taxon>Pseudomonadota</taxon>
        <taxon>Alphaproteobacteria</taxon>
        <taxon>Rhodobacterales</taxon>
        <taxon>Roseobacteraceae</taxon>
        <taxon>Sulfitobacter</taxon>
    </lineage>
</organism>
<dbReference type="PROSITE" id="PS50198">
    <property type="entry name" value="PPIC_PPIASE_2"/>
    <property type="match status" value="1"/>
</dbReference>
<dbReference type="SUPFAM" id="SSF54534">
    <property type="entry name" value="FKBP-like"/>
    <property type="match status" value="1"/>
</dbReference>
<dbReference type="Gene3D" id="1.10.4030.10">
    <property type="entry name" value="Porin chaperone SurA, peptide-binding domain"/>
    <property type="match status" value="1"/>
</dbReference>
<dbReference type="AlphaFoldDB" id="A0A061SSR7"/>
<dbReference type="GO" id="GO:0003755">
    <property type="term" value="F:peptidyl-prolyl cis-trans isomerase activity"/>
    <property type="evidence" value="ECO:0007669"/>
    <property type="project" value="UniProtKB-KW"/>
</dbReference>
<accession>A0A061SSR7</accession>
<keyword evidence="9" id="KW-1185">Reference proteome</keyword>
<dbReference type="InterPro" id="IPR050280">
    <property type="entry name" value="OMP_Chaperone_SurA"/>
</dbReference>
<keyword evidence="5" id="KW-0697">Rotamase</keyword>
<keyword evidence="2 6" id="KW-0732">Signal</keyword>
<dbReference type="SUPFAM" id="SSF109998">
    <property type="entry name" value="Triger factor/SurA peptide-binding domain-like"/>
    <property type="match status" value="1"/>
</dbReference>
<dbReference type="eggNOG" id="COG0760">
    <property type="taxonomic scope" value="Bacteria"/>
</dbReference>
<dbReference type="PANTHER" id="PTHR47637">
    <property type="entry name" value="CHAPERONE SURA"/>
    <property type="match status" value="1"/>
</dbReference>
<keyword evidence="5 8" id="KW-0413">Isomerase</keyword>
<comment type="caution">
    <text evidence="8">The sequence shown here is derived from an EMBL/GenBank/DDBJ whole genome shotgun (WGS) entry which is preliminary data.</text>
</comment>
<gene>
    <name evidence="8" type="ORF">PM02_00555</name>
</gene>
<dbReference type="Pfam" id="PF00639">
    <property type="entry name" value="Rotamase"/>
    <property type="match status" value="1"/>
</dbReference>
<evidence type="ECO:0000256" key="5">
    <source>
        <dbReference type="PROSITE-ProRule" id="PRU00278"/>
    </source>
</evidence>
<sequence length="412" mass="44464">MSEMIFTTLTKAARTLSLMAAVTLGAQAATAQNMFAPVARIDSMVVTEFEVQQRQRFLQLLNAPGSDRDSVVEGLIDDRLRNRAATDVGLELTEEGTQSGLSEFAARANLTTEEFTKALEQSGVARETFRDYVTTSLIWRELIRARYLNSVNITEAEIDRAMGASSGGSGLRVLVSEIIIPAPPPQAARVNALAGQISQSTSEAEFSSYARKYSATASRGAGGRLPWTPLSKLPPSLQPLLLALAPGEVTSPLPIPNAVALFQLRAIEETGTPTQSYSAIEYAAYFIPGGRSEAALAEAARVQGKVDVCDDLYGIAKGQPAEVLVRETKKPGELPKDYAIELSKLDPGETSTALTRANGQNLVLLMLCKRTAEANAETDRDAVLSALRQQKLQGYSTQLLQQLRAEARIIYK</sequence>
<evidence type="ECO:0000256" key="6">
    <source>
        <dbReference type="SAM" id="SignalP"/>
    </source>
</evidence>
<name>A0A061SSR7_9RHOB</name>